<comment type="caution">
    <text evidence="1">The sequence shown here is derived from an EMBL/GenBank/DDBJ whole genome shotgun (WGS) entry which is preliminary data.</text>
</comment>
<evidence type="ECO:0000313" key="2">
    <source>
        <dbReference type="Proteomes" id="UP000541558"/>
    </source>
</evidence>
<dbReference type="AlphaFoldDB" id="A0A8H5ARQ4"/>
<sequence>MGQRISSLINEYGSGESCFFMTDITINRTDGFYDEPGESLSLGELHLFETPSLMERKSFPLTGVSRLQWEIRDAIEIPAKVDGIECIVKSKEAFDVAHVHLDCRKMRAEQSGHRYSCTIDTFGARMQLTLSWILIEIPSESRLTSDDAELAGRLNDEAISLTRRYEQTGELSDIDKAIASLEKAIELTFHGSINLPVRLNNLGTAYKCRFERLGELPVEWGDSEMQSPERTCQTR</sequence>
<accession>A0A8H5ARQ4</accession>
<name>A0A8H5ARQ4_9AGAR</name>
<proteinExistence type="predicted"/>
<dbReference type="OrthoDB" id="3217196at2759"/>
<keyword evidence="2" id="KW-1185">Reference proteome</keyword>
<dbReference type="Proteomes" id="UP000541558">
    <property type="component" value="Unassembled WGS sequence"/>
</dbReference>
<protein>
    <submittedName>
        <fullName evidence="1">Uncharacterized protein</fullName>
    </submittedName>
</protein>
<reference evidence="1 2" key="1">
    <citation type="journal article" date="2020" name="ISME J.">
        <title>Uncovering the hidden diversity of litter-decomposition mechanisms in mushroom-forming fungi.</title>
        <authorList>
            <person name="Floudas D."/>
            <person name="Bentzer J."/>
            <person name="Ahren D."/>
            <person name="Johansson T."/>
            <person name="Persson P."/>
            <person name="Tunlid A."/>
        </authorList>
    </citation>
    <scope>NUCLEOTIDE SEQUENCE [LARGE SCALE GENOMIC DNA]</scope>
    <source>
        <strain evidence="1 2">CBS 175.51</strain>
    </source>
</reference>
<evidence type="ECO:0000313" key="1">
    <source>
        <dbReference type="EMBL" id="KAF5309708.1"/>
    </source>
</evidence>
<gene>
    <name evidence="1" type="ORF">D9611_014448</name>
</gene>
<organism evidence="1 2">
    <name type="scientific">Ephemerocybe angulata</name>
    <dbReference type="NCBI Taxonomy" id="980116"/>
    <lineage>
        <taxon>Eukaryota</taxon>
        <taxon>Fungi</taxon>
        <taxon>Dikarya</taxon>
        <taxon>Basidiomycota</taxon>
        <taxon>Agaricomycotina</taxon>
        <taxon>Agaricomycetes</taxon>
        <taxon>Agaricomycetidae</taxon>
        <taxon>Agaricales</taxon>
        <taxon>Agaricineae</taxon>
        <taxon>Psathyrellaceae</taxon>
        <taxon>Ephemerocybe</taxon>
    </lineage>
</organism>
<dbReference type="EMBL" id="JAACJK010000232">
    <property type="protein sequence ID" value="KAF5309708.1"/>
    <property type="molecule type" value="Genomic_DNA"/>
</dbReference>